<dbReference type="InterPro" id="IPR038765">
    <property type="entry name" value="Papain-like_cys_pep_sf"/>
</dbReference>
<proteinExistence type="predicted"/>
<reference evidence="2 3" key="1">
    <citation type="submission" date="2024-10" db="EMBL/GenBank/DDBJ databases">
        <title>The Natural Products Discovery Center: Release of the First 8490 Sequenced Strains for Exploring Actinobacteria Biosynthetic Diversity.</title>
        <authorList>
            <person name="Kalkreuter E."/>
            <person name="Kautsar S.A."/>
            <person name="Yang D."/>
            <person name="Bader C.D."/>
            <person name="Teijaro C.N."/>
            <person name="Fluegel L."/>
            <person name="Davis C.M."/>
            <person name="Simpson J.R."/>
            <person name="Lauterbach L."/>
            <person name="Steele A.D."/>
            <person name="Gui C."/>
            <person name="Meng S."/>
            <person name="Li G."/>
            <person name="Viehrig K."/>
            <person name="Ye F."/>
            <person name="Su P."/>
            <person name="Kiefer A.F."/>
            <person name="Nichols A."/>
            <person name="Cepeda A.J."/>
            <person name="Yan W."/>
            <person name="Fan B."/>
            <person name="Jiang Y."/>
            <person name="Adhikari A."/>
            <person name="Zheng C.-J."/>
            <person name="Schuster L."/>
            <person name="Cowan T.M."/>
            <person name="Smanski M.J."/>
            <person name="Chevrette M.G."/>
            <person name="De Carvalho L.P.S."/>
            <person name="Shen B."/>
        </authorList>
    </citation>
    <scope>NUCLEOTIDE SEQUENCE [LARGE SCALE GENOMIC DNA]</scope>
    <source>
        <strain evidence="2 3">NPDC049639</strain>
    </source>
</reference>
<feature type="domain" description="Peptidase C51" evidence="1">
    <location>
        <begin position="213"/>
        <end position="296"/>
    </location>
</feature>
<name>A0ABW8AGP3_9ACTN</name>
<gene>
    <name evidence="2" type="ORF">ACIB24_00470</name>
</gene>
<dbReference type="SUPFAM" id="SSF54001">
    <property type="entry name" value="Cysteine proteinases"/>
    <property type="match status" value="1"/>
</dbReference>
<dbReference type="EMBL" id="JBITLV010000001">
    <property type="protein sequence ID" value="MFI7585529.1"/>
    <property type="molecule type" value="Genomic_DNA"/>
</dbReference>
<dbReference type="Gene3D" id="3.90.1720.10">
    <property type="entry name" value="endopeptidase domain like (from Nostoc punctiforme)"/>
    <property type="match status" value="1"/>
</dbReference>
<evidence type="ECO:0000313" key="2">
    <source>
        <dbReference type="EMBL" id="MFI7585529.1"/>
    </source>
</evidence>
<evidence type="ECO:0000259" key="1">
    <source>
        <dbReference type="Pfam" id="PF05257"/>
    </source>
</evidence>
<sequence length="328" mass="35941">MGGGTVRRGFAWVSGLVLIVGGTVPLSASATQNLGAAAESPYSIEKMVHYSCDRTARASVAVSWHSATEARVNWKIEKKSGGRKAALKIVGIDYNGSKKAVKRYMFADDHKIVTSGSGSRSGGRLWAPGLGQLDEIEVWVWTLGSTCGPNVIKRLNDTVHTAKRTDPKPYSKSSALRKKIKKVALAQYHGGNHESGENCSKYVNAFYEPNICQAWCSDFAWWVWMKAGVPGAKMYNSSYTNDFRDEWRVRFKPIGGKYKPAVGDVMVQKHRTNGINGHVGVVIAVDGWKVKVVHGNWSDAVQFQGWTDSRKYTSDHGAKKVIGFASPA</sequence>
<comment type="caution">
    <text evidence="2">The sequence shown here is derived from an EMBL/GenBank/DDBJ whole genome shotgun (WGS) entry which is preliminary data.</text>
</comment>
<evidence type="ECO:0000313" key="3">
    <source>
        <dbReference type="Proteomes" id="UP001612915"/>
    </source>
</evidence>
<dbReference type="Pfam" id="PF05257">
    <property type="entry name" value="CHAP"/>
    <property type="match status" value="1"/>
</dbReference>
<dbReference type="RefSeq" id="WP_398273558.1">
    <property type="nucleotide sequence ID" value="NZ_JBITLV010000001.1"/>
</dbReference>
<keyword evidence="3" id="KW-1185">Reference proteome</keyword>
<dbReference type="Proteomes" id="UP001612915">
    <property type="component" value="Unassembled WGS sequence"/>
</dbReference>
<organism evidence="2 3">
    <name type="scientific">Spongisporangium articulatum</name>
    <dbReference type="NCBI Taxonomy" id="3362603"/>
    <lineage>
        <taxon>Bacteria</taxon>
        <taxon>Bacillati</taxon>
        <taxon>Actinomycetota</taxon>
        <taxon>Actinomycetes</taxon>
        <taxon>Kineosporiales</taxon>
        <taxon>Kineosporiaceae</taxon>
        <taxon>Spongisporangium</taxon>
    </lineage>
</organism>
<dbReference type="InterPro" id="IPR007921">
    <property type="entry name" value="CHAP_dom"/>
</dbReference>
<accession>A0ABW8AGP3</accession>
<protein>
    <submittedName>
        <fullName evidence="2">CHAP domain-containing protein</fullName>
    </submittedName>
</protein>